<proteinExistence type="predicted"/>
<evidence type="ECO:0000313" key="2">
    <source>
        <dbReference type="EMBL" id="MCP1728382.1"/>
    </source>
</evidence>
<protein>
    <recommendedName>
        <fullName evidence="4">DUF4156 domain-containing protein</fullName>
    </recommendedName>
</protein>
<sequence length="135" mass="14616">MGLNSKTLGNYGLLLAVLTLAACTWVRPDTGADEVLVLPKERVADCERLGSVEVSVLARVVGMDRHEEEVESDLQVLARNHAVERGGDTVVPLSEIKDGEQRYGIYSCQGNQAGEGEPEADEDEEEGVTVQQYNG</sequence>
<feature type="compositionally biased region" description="Acidic residues" evidence="1">
    <location>
        <begin position="116"/>
        <end position="127"/>
    </location>
</feature>
<comment type="caution">
    <text evidence="2">The sequence shown here is derived from an EMBL/GenBank/DDBJ whole genome shotgun (WGS) entry which is preliminary data.</text>
</comment>
<evidence type="ECO:0000313" key="3">
    <source>
        <dbReference type="Proteomes" id="UP001523550"/>
    </source>
</evidence>
<gene>
    <name evidence="2" type="ORF">J2T60_002382</name>
</gene>
<dbReference type="InterPro" id="IPR025294">
    <property type="entry name" value="DUF4156"/>
</dbReference>
<feature type="region of interest" description="Disordered" evidence="1">
    <location>
        <begin position="108"/>
        <end position="135"/>
    </location>
</feature>
<dbReference type="RefSeq" id="WP_253450411.1">
    <property type="nucleotide sequence ID" value="NZ_JALJYF010000002.1"/>
</dbReference>
<dbReference type="Pfam" id="PF13698">
    <property type="entry name" value="DUF4156"/>
    <property type="match status" value="1"/>
</dbReference>
<accession>A0ABT1GBE5</accession>
<reference evidence="2 3" key="1">
    <citation type="submission" date="2022-03" db="EMBL/GenBank/DDBJ databases">
        <title>Genomic Encyclopedia of Type Strains, Phase III (KMG-III): the genomes of soil and plant-associated and newly described type strains.</title>
        <authorList>
            <person name="Whitman W."/>
        </authorList>
    </citation>
    <scope>NUCLEOTIDE SEQUENCE [LARGE SCALE GENOMIC DNA]</scope>
    <source>
        <strain evidence="2 3">BSker1</strain>
    </source>
</reference>
<dbReference type="Proteomes" id="UP001523550">
    <property type="component" value="Unassembled WGS sequence"/>
</dbReference>
<dbReference type="EMBL" id="JALJYF010000002">
    <property type="protein sequence ID" value="MCP1728382.1"/>
    <property type="molecule type" value="Genomic_DNA"/>
</dbReference>
<evidence type="ECO:0008006" key="4">
    <source>
        <dbReference type="Google" id="ProtNLM"/>
    </source>
</evidence>
<name>A0ABT1GBE5_9GAMM</name>
<evidence type="ECO:0000256" key="1">
    <source>
        <dbReference type="SAM" id="MobiDB-lite"/>
    </source>
</evidence>
<organism evidence="2 3">
    <name type="scientific">Natronospira proteinivora</name>
    <dbReference type="NCBI Taxonomy" id="1807133"/>
    <lineage>
        <taxon>Bacteria</taxon>
        <taxon>Pseudomonadati</taxon>
        <taxon>Pseudomonadota</taxon>
        <taxon>Gammaproteobacteria</taxon>
        <taxon>Natronospirales</taxon>
        <taxon>Natronospiraceae</taxon>
        <taxon>Natronospira</taxon>
    </lineage>
</organism>
<keyword evidence="3" id="KW-1185">Reference proteome</keyword>
<dbReference type="PROSITE" id="PS51257">
    <property type="entry name" value="PROKAR_LIPOPROTEIN"/>
    <property type="match status" value="1"/>
</dbReference>